<name>A0A9J6Q6N7_9ENTR</name>
<comment type="caution">
    <text evidence="2">The sequence shown here is derived from an EMBL/GenBank/DDBJ whole genome shotgun (WGS) entry which is preliminary data.</text>
</comment>
<feature type="chain" id="PRO_5039936078" description="PepSY domain-containing protein" evidence="1">
    <location>
        <begin position="22"/>
        <end position="128"/>
    </location>
</feature>
<protein>
    <recommendedName>
        <fullName evidence="4">PepSY domain-containing protein</fullName>
    </recommendedName>
</protein>
<evidence type="ECO:0000313" key="2">
    <source>
        <dbReference type="EMBL" id="MCU6665190.1"/>
    </source>
</evidence>
<dbReference type="RefSeq" id="WP_271282792.1">
    <property type="nucleotide sequence ID" value="NZ_JAMGZK010000049.1"/>
</dbReference>
<evidence type="ECO:0000256" key="1">
    <source>
        <dbReference type="SAM" id="SignalP"/>
    </source>
</evidence>
<reference evidence="2" key="1">
    <citation type="submission" date="2022-05" db="EMBL/GenBank/DDBJ databases">
        <title>Description of a novel species of Leclercia; Leclercia tamurae and the Proposal for a Novel Genus Silvania gen. nov. Containing Two Novel Species Silvania hatchlandensis sp. nov. and Silvania confinis sp. nov. Isolated from the Rhizosphere of Oak.</title>
        <authorList>
            <person name="Maddock D.W."/>
            <person name="Brady C.L."/>
            <person name="Denman S."/>
            <person name="Arnold D."/>
        </authorList>
    </citation>
    <scope>NUCLEOTIDE SEQUENCE</scope>
    <source>
        <strain evidence="2">H19S6</strain>
    </source>
</reference>
<keyword evidence="3" id="KW-1185">Reference proteome</keyword>
<evidence type="ECO:0008006" key="4">
    <source>
        <dbReference type="Google" id="ProtNLM"/>
    </source>
</evidence>
<evidence type="ECO:0000313" key="3">
    <source>
        <dbReference type="Proteomes" id="UP001063816"/>
    </source>
</evidence>
<keyword evidence="1" id="KW-0732">Signal</keyword>
<dbReference type="AlphaFoldDB" id="A0A9J6Q6N7"/>
<organism evidence="2 3">
    <name type="scientific">Silvania hatchlandensis</name>
    <dbReference type="NCBI Taxonomy" id="2926469"/>
    <lineage>
        <taxon>Bacteria</taxon>
        <taxon>Pseudomonadati</taxon>
        <taxon>Pseudomonadota</taxon>
        <taxon>Gammaproteobacteria</taxon>
        <taxon>Enterobacterales</taxon>
        <taxon>Enterobacteriaceae</taxon>
        <taxon>Silvania</taxon>
    </lineage>
</organism>
<gene>
    <name evidence="2" type="ORF">M8014_12645</name>
</gene>
<dbReference type="Proteomes" id="UP001063816">
    <property type="component" value="Unassembled WGS sequence"/>
</dbReference>
<feature type="signal peptide" evidence="1">
    <location>
        <begin position="1"/>
        <end position="21"/>
    </location>
</feature>
<sequence length="128" mass="13826">MFKKLIISVVLSSFVAAPAFAISANYRAQLERSGCTQQTELDGTCNIHKTKAENQKAAKASAATSGDRAELENFLRDSVRGQKTDDAYSALEGYGFKNNQPLIWVKGKQKVTLKVNSADVVTSATSAH</sequence>
<dbReference type="EMBL" id="JAMGZK010000049">
    <property type="protein sequence ID" value="MCU6665190.1"/>
    <property type="molecule type" value="Genomic_DNA"/>
</dbReference>
<accession>A0A9J6Q6N7</accession>
<proteinExistence type="predicted"/>